<protein>
    <recommendedName>
        <fullName evidence="3">Ketol-acid reductoisomerase (NADP(+))</fullName>
        <ecNumber evidence="2">1.1.1.86</ecNumber>
    </recommendedName>
    <alternativeName>
        <fullName evidence="5">Acetohydroxy-acid isomeroreductase</fullName>
    </alternativeName>
</protein>
<evidence type="ECO:0000256" key="6">
    <source>
        <dbReference type="ARBA" id="ARBA00049021"/>
    </source>
</evidence>
<dbReference type="SUPFAM" id="SSF48179">
    <property type="entry name" value="6-phosphogluconate dehydrogenase C-terminal domain-like"/>
    <property type="match status" value="1"/>
</dbReference>
<dbReference type="EMBL" id="JABCMA010000423">
    <property type="protein sequence ID" value="NMR77084.1"/>
    <property type="molecule type" value="Genomic_DNA"/>
</dbReference>
<evidence type="ECO:0000259" key="8">
    <source>
        <dbReference type="PROSITE" id="PS51851"/>
    </source>
</evidence>
<feature type="non-terminal residue" evidence="9">
    <location>
        <position position="1"/>
    </location>
</feature>
<keyword evidence="7" id="KW-0028">Amino-acid biosynthesis</keyword>
<dbReference type="GO" id="GO:0009097">
    <property type="term" value="P:isoleucine biosynthetic process"/>
    <property type="evidence" value="ECO:0007669"/>
    <property type="project" value="UniProtKB-UniRule"/>
</dbReference>
<evidence type="ECO:0000256" key="2">
    <source>
        <dbReference type="ARBA" id="ARBA00013102"/>
    </source>
</evidence>
<feature type="domain" description="KARI C-terminal knotted" evidence="8">
    <location>
        <begin position="1"/>
        <end position="43"/>
    </location>
</feature>
<comment type="similarity">
    <text evidence="7">Belongs to the ketol-acid reductoisomerase family.</text>
</comment>
<dbReference type="EC" id="1.1.1.86" evidence="2"/>
<dbReference type="AlphaFoldDB" id="A0A7Y0N2K1"/>
<comment type="catalytic activity">
    <reaction evidence="6">
        <text>(2R)-2,3-dihydroxy-3-methylbutanoate + NADP(+) = (2S)-2-acetolactate + NADPH + H(+)</text>
        <dbReference type="Rhea" id="RHEA:22068"/>
        <dbReference type="ChEBI" id="CHEBI:15378"/>
        <dbReference type="ChEBI" id="CHEBI:49072"/>
        <dbReference type="ChEBI" id="CHEBI:57783"/>
        <dbReference type="ChEBI" id="CHEBI:58349"/>
        <dbReference type="ChEBI" id="CHEBI:58476"/>
        <dbReference type="EC" id="1.1.1.86"/>
    </reaction>
</comment>
<dbReference type="Proteomes" id="UP000565155">
    <property type="component" value="Unassembled WGS sequence"/>
</dbReference>
<gene>
    <name evidence="9" type="ORF">HKB35_26245</name>
</gene>
<comment type="cofactor">
    <cofactor evidence="1">
        <name>Mg(2+)</name>
        <dbReference type="ChEBI" id="CHEBI:18420"/>
    </cofactor>
</comment>
<evidence type="ECO:0000313" key="10">
    <source>
        <dbReference type="Proteomes" id="UP000565155"/>
    </source>
</evidence>
<dbReference type="Gene3D" id="1.10.1040.10">
    <property type="entry name" value="N-(1-d-carboxylethyl)-l-norvaline Dehydrogenase, domain 2"/>
    <property type="match status" value="1"/>
</dbReference>
<evidence type="ECO:0000256" key="3">
    <source>
        <dbReference type="ARBA" id="ARBA00015731"/>
    </source>
</evidence>
<keyword evidence="4 7" id="KW-0560">Oxidoreductase</keyword>
<organism evidence="9 10">
    <name type="scientific">Vibrio alginolyticus</name>
    <dbReference type="NCBI Taxonomy" id="663"/>
    <lineage>
        <taxon>Bacteria</taxon>
        <taxon>Pseudomonadati</taxon>
        <taxon>Pseudomonadota</taxon>
        <taxon>Gammaproteobacteria</taxon>
        <taxon>Vibrionales</taxon>
        <taxon>Vibrionaceae</taxon>
        <taxon>Vibrio</taxon>
    </lineage>
</organism>
<reference evidence="9 10" key="1">
    <citation type="submission" date="2020-04" db="EMBL/GenBank/DDBJ databases">
        <title>Whole-genome sequencing of Vibrio spp. from China reveals different genetic environments of blaCTX-M-14 among diverse lineages.</title>
        <authorList>
            <person name="Zheng Z."/>
            <person name="Ye L."/>
            <person name="Chen S."/>
        </authorList>
    </citation>
    <scope>NUCLEOTIDE SEQUENCE [LARGE SCALE GENOMIC DNA]</scope>
    <source>
        <strain evidence="9 10">Vb1636</strain>
    </source>
</reference>
<sequence length="50" mass="5432">IGKGLGETSNQVDNATLIAVNETIRNHPVEYIGEELRGYMTDMKRIAVGG</sequence>
<dbReference type="GO" id="GO:0004455">
    <property type="term" value="F:ketol-acid reductoisomerase activity"/>
    <property type="evidence" value="ECO:0007669"/>
    <property type="project" value="UniProtKB-UniRule"/>
</dbReference>
<evidence type="ECO:0000256" key="1">
    <source>
        <dbReference type="ARBA" id="ARBA00001946"/>
    </source>
</evidence>
<dbReference type="PROSITE" id="PS51851">
    <property type="entry name" value="KARI_C"/>
    <property type="match status" value="1"/>
</dbReference>
<dbReference type="InterPro" id="IPR013328">
    <property type="entry name" value="6PGD_dom2"/>
</dbReference>
<proteinExistence type="inferred from homology"/>
<dbReference type="GO" id="GO:0016853">
    <property type="term" value="F:isomerase activity"/>
    <property type="evidence" value="ECO:0007669"/>
    <property type="project" value="UniProtKB-KW"/>
</dbReference>
<keyword evidence="7" id="KW-0100">Branched-chain amino acid biosynthesis</keyword>
<keyword evidence="9" id="KW-0413">Isomerase</keyword>
<evidence type="ECO:0000256" key="7">
    <source>
        <dbReference type="PROSITE-ProRule" id="PRU01198"/>
    </source>
</evidence>
<evidence type="ECO:0000313" key="9">
    <source>
        <dbReference type="EMBL" id="NMR77084.1"/>
    </source>
</evidence>
<evidence type="ECO:0000256" key="5">
    <source>
        <dbReference type="ARBA" id="ARBA00032744"/>
    </source>
</evidence>
<accession>A0A7Y0N2K1</accession>
<comment type="caution">
    <text evidence="9">The sequence shown here is derived from an EMBL/GenBank/DDBJ whole genome shotgun (WGS) entry which is preliminary data.</text>
</comment>
<dbReference type="InterPro" id="IPR008927">
    <property type="entry name" value="6-PGluconate_DH-like_C_sf"/>
</dbReference>
<dbReference type="InterPro" id="IPR000506">
    <property type="entry name" value="KARI_C"/>
</dbReference>
<comment type="caution">
    <text evidence="7">Lacks conserved residue(s) required for the propagation of feature annotation.</text>
</comment>
<dbReference type="GO" id="GO:0009099">
    <property type="term" value="P:L-valine biosynthetic process"/>
    <property type="evidence" value="ECO:0007669"/>
    <property type="project" value="UniProtKB-UniRule"/>
</dbReference>
<evidence type="ECO:0000256" key="4">
    <source>
        <dbReference type="ARBA" id="ARBA00023002"/>
    </source>
</evidence>
<name>A0A7Y0N2K1_VIBAL</name>